<comment type="caution">
    <text evidence="8">The sequence shown here is derived from an EMBL/GenBank/DDBJ whole genome shotgun (WGS) entry which is preliminary data.</text>
</comment>
<evidence type="ECO:0000256" key="3">
    <source>
        <dbReference type="ARBA" id="ARBA00023082"/>
    </source>
</evidence>
<keyword evidence="9" id="KW-1185">Reference proteome</keyword>
<dbReference type="InterPro" id="IPR036388">
    <property type="entry name" value="WH-like_DNA-bd_sf"/>
</dbReference>
<feature type="domain" description="RNA polymerase sigma-70 region 2" evidence="6">
    <location>
        <begin position="27"/>
        <end position="94"/>
    </location>
</feature>
<dbReference type="OrthoDB" id="5244716at2"/>
<reference evidence="8 9" key="1">
    <citation type="submission" date="2018-12" db="EMBL/GenBank/DDBJ databases">
        <title>Draft genome sequence of Embleya hyalina NBRC 13850T.</title>
        <authorList>
            <person name="Komaki H."/>
            <person name="Hosoyama A."/>
            <person name="Kimura A."/>
            <person name="Ichikawa N."/>
            <person name="Tamura T."/>
        </authorList>
    </citation>
    <scope>NUCLEOTIDE SEQUENCE [LARGE SCALE GENOMIC DNA]</scope>
    <source>
        <strain evidence="8 9">NBRC 13850</strain>
    </source>
</reference>
<dbReference type="Proteomes" id="UP000286931">
    <property type="component" value="Unassembled WGS sequence"/>
</dbReference>
<proteinExistence type="inferred from homology"/>
<organism evidence="8 9">
    <name type="scientific">Embleya hyalina</name>
    <dbReference type="NCBI Taxonomy" id="516124"/>
    <lineage>
        <taxon>Bacteria</taxon>
        <taxon>Bacillati</taxon>
        <taxon>Actinomycetota</taxon>
        <taxon>Actinomycetes</taxon>
        <taxon>Kitasatosporales</taxon>
        <taxon>Streptomycetaceae</taxon>
        <taxon>Embleya</taxon>
    </lineage>
</organism>
<keyword evidence="4" id="KW-0238">DNA-binding</keyword>
<evidence type="ECO:0000259" key="7">
    <source>
        <dbReference type="Pfam" id="PF08281"/>
    </source>
</evidence>
<keyword evidence="3" id="KW-0731">Sigma factor</keyword>
<feature type="domain" description="RNA polymerase sigma factor 70 region 4 type 2" evidence="7">
    <location>
        <begin position="125"/>
        <end position="177"/>
    </location>
</feature>
<gene>
    <name evidence="8" type="primary">rpoE_8</name>
    <name evidence="8" type="ORF">EHYA_03498</name>
</gene>
<sequence>MHDDERASDTELAAAVARGDAAAFEQLVARYGTDVWNFATRWCADRQQVPDLVQEVWIKVWHGAAGFRGDARLRTWLFAIVHRTGVDFARHDERRPRTVALPDPDRTDADLGAIAGPEDGVAERDRLRRALALIPPGHRTAILLRHLLAMPYPEIAEVCGVSEANARSWVARGRVALTRLLAVPDTVESADVPAGRVPLS</sequence>
<keyword evidence="8" id="KW-0240">DNA-directed RNA polymerase</keyword>
<evidence type="ECO:0000313" key="9">
    <source>
        <dbReference type="Proteomes" id="UP000286931"/>
    </source>
</evidence>
<dbReference type="CDD" id="cd06171">
    <property type="entry name" value="Sigma70_r4"/>
    <property type="match status" value="1"/>
</dbReference>
<evidence type="ECO:0000256" key="4">
    <source>
        <dbReference type="ARBA" id="ARBA00023125"/>
    </source>
</evidence>
<dbReference type="InterPro" id="IPR039425">
    <property type="entry name" value="RNA_pol_sigma-70-like"/>
</dbReference>
<dbReference type="GO" id="GO:0016987">
    <property type="term" value="F:sigma factor activity"/>
    <property type="evidence" value="ECO:0007669"/>
    <property type="project" value="UniProtKB-KW"/>
</dbReference>
<dbReference type="InterPro" id="IPR013325">
    <property type="entry name" value="RNA_pol_sigma_r2"/>
</dbReference>
<dbReference type="Gene3D" id="1.10.10.10">
    <property type="entry name" value="Winged helix-like DNA-binding domain superfamily/Winged helix DNA-binding domain"/>
    <property type="match status" value="1"/>
</dbReference>
<evidence type="ECO:0000256" key="1">
    <source>
        <dbReference type="ARBA" id="ARBA00010641"/>
    </source>
</evidence>
<dbReference type="InterPro" id="IPR014284">
    <property type="entry name" value="RNA_pol_sigma-70_dom"/>
</dbReference>
<dbReference type="GO" id="GO:0003677">
    <property type="term" value="F:DNA binding"/>
    <property type="evidence" value="ECO:0007669"/>
    <property type="project" value="UniProtKB-KW"/>
</dbReference>
<dbReference type="SUPFAM" id="SSF88946">
    <property type="entry name" value="Sigma2 domain of RNA polymerase sigma factors"/>
    <property type="match status" value="1"/>
</dbReference>
<dbReference type="InterPro" id="IPR013324">
    <property type="entry name" value="RNA_pol_sigma_r3/r4-like"/>
</dbReference>
<dbReference type="InterPro" id="IPR013249">
    <property type="entry name" value="RNA_pol_sigma70_r4_t2"/>
</dbReference>
<evidence type="ECO:0000256" key="5">
    <source>
        <dbReference type="ARBA" id="ARBA00023163"/>
    </source>
</evidence>
<dbReference type="Gene3D" id="1.10.1740.10">
    <property type="match status" value="1"/>
</dbReference>
<keyword evidence="5" id="KW-0804">Transcription</keyword>
<dbReference type="RefSeq" id="WP_126637897.1">
    <property type="nucleotide sequence ID" value="NZ_BIFH01000018.1"/>
</dbReference>
<evidence type="ECO:0000259" key="6">
    <source>
        <dbReference type="Pfam" id="PF04542"/>
    </source>
</evidence>
<dbReference type="Pfam" id="PF08281">
    <property type="entry name" value="Sigma70_r4_2"/>
    <property type="match status" value="1"/>
</dbReference>
<dbReference type="InterPro" id="IPR007627">
    <property type="entry name" value="RNA_pol_sigma70_r2"/>
</dbReference>
<accession>A0A401YMJ5</accession>
<evidence type="ECO:0000313" key="8">
    <source>
        <dbReference type="EMBL" id="GCD95815.1"/>
    </source>
</evidence>
<dbReference type="EMBL" id="BIFH01000018">
    <property type="protein sequence ID" value="GCD95815.1"/>
    <property type="molecule type" value="Genomic_DNA"/>
</dbReference>
<dbReference type="AlphaFoldDB" id="A0A401YMJ5"/>
<dbReference type="Pfam" id="PF04542">
    <property type="entry name" value="Sigma70_r2"/>
    <property type="match status" value="1"/>
</dbReference>
<evidence type="ECO:0000256" key="2">
    <source>
        <dbReference type="ARBA" id="ARBA00023015"/>
    </source>
</evidence>
<dbReference type="SUPFAM" id="SSF88659">
    <property type="entry name" value="Sigma3 and sigma4 domains of RNA polymerase sigma factors"/>
    <property type="match status" value="1"/>
</dbReference>
<dbReference type="GO" id="GO:0006352">
    <property type="term" value="P:DNA-templated transcription initiation"/>
    <property type="evidence" value="ECO:0007669"/>
    <property type="project" value="InterPro"/>
</dbReference>
<dbReference type="NCBIfam" id="TIGR02937">
    <property type="entry name" value="sigma70-ECF"/>
    <property type="match status" value="1"/>
</dbReference>
<dbReference type="GO" id="GO:0000428">
    <property type="term" value="C:DNA-directed RNA polymerase complex"/>
    <property type="evidence" value="ECO:0007669"/>
    <property type="project" value="UniProtKB-KW"/>
</dbReference>
<name>A0A401YMJ5_9ACTN</name>
<comment type="similarity">
    <text evidence="1">Belongs to the sigma-70 factor family. ECF subfamily.</text>
</comment>
<keyword evidence="2" id="KW-0805">Transcription regulation</keyword>
<protein>
    <submittedName>
        <fullName evidence="8">DNA-directed RNA polymerase sigma-70 factor</fullName>
    </submittedName>
</protein>
<dbReference type="PANTHER" id="PTHR43133">
    <property type="entry name" value="RNA POLYMERASE ECF-TYPE SIGMA FACTO"/>
    <property type="match status" value="1"/>
</dbReference>
<dbReference type="PANTHER" id="PTHR43133:SF8">
    <property type="entry name" value="RNA POLYMERASE SIGMA FACTOR HI_1459-RELATED"/>
    <property type="match status" value="1"/>
</dbReference>